<dbReference type="SMART" id="SM00398">
    <property type="entry name" value="HMG"/>
    <property type="match status" value="1"/>
</dbReference>
<feature type="region of interest" description="Disordered" evidence="8">
    <location>
        <begin position="1845"/>
        <end position="1956"/>
    </location>
</feature>
<protein>
    <recommendedName>
        <fullName evidence="9">HMG box domain-containing protein</fullName>
    </recommendedName>
</protein>
<dbReference type="Pfam" id="PF13516">
    <property type="entry name" value="LRR_6"/>
    <property type="match status" value="2"/>
</dbReference>
<feature type="compositionally biased region" description="Low complexity" evidence="8">
    <location>
        <begin position="1114"/>
        <end position="1125"/>
    </location>
</feature>
<feature type="compositionally biased region" description="Basic and acidic residues" evidence="8">
    <location>
        <begin position="1624"/>
        <end position="1636"/>
    </location>
</feature>
<dbReference type="InterPro" id="IPR001611">
    <property type="entry name" value="Leu-rich_rpt"/>
</dbReference>
<feature type="compositionally biased region" description="Basic and acidic residues" evidence="8">
    <location>
        <begin position="1873"/>
        <end position="1884"/>
    </location>
</feature>
<keyword evidence="2" id="KW-0597">Phosphoprotein</keyword>
<feature type="compositionally biased region" description="Low complexity" evidence="8">
    <location>
        <begin position="1756"/>
        <end position="1768"/>
    </location>
</feature>
<feature type="compositionally biased region" description="Low complexity" evidence="8">
    <location>
        <begin position="1819"/>
        <end position="1830"/>
    </location>
</feature>
<evidence type="ECO:0000256" key="7">
    <source>
        <dbReference type="PROSITE-ProRule" id="PRU00267"/>
    </source>
</evidence>
<keyword evidence="4 7" id="KW-0238">DNA-binding</keyword>
<feature type="region of interest" description="Disordered" evidence="8">
    <location>
        <begin position="992"/>
        <end position="1045"/>
    </location>
</feature>
<comment type="caution">
    <text evidence="10">The sequence shown here is derived from an EMBL/GenBank/DDBJ whole genome shotgun (WGS) entry which is preliminary data.</text>
</comment>
<dbReference type="SMART" id="SM00368">
    <property type="entry name" value="LRR_RI"/>
    <property type="match status" value="8"/>
</dbReference>
<feature type="compositionally biased region" description="Polar residues" evidence="8">
    <location>
        <begin position="1726"/>
        <end position="1738"/>
    </location>
</feature>
<sequence length="2218" mass="244679">MDATEKKASRTVHFSEDESSLVTATYGPEDPWFTDEAISAEFLSTKYAESCIKHGVQRIPKVLNQLKEFNYELRDQDRIPVFDLSGTELEYMDCEALEEIFKRIRFHVLDLENTRISEEGAVAMFEMIEYYEACETVNISRNAKILGRGWQACSRMIKKTQCLKELIAKETCLKEEFIPFLTRSLKIGTHLAVLNLERCHLQGKPIIMLTNALRMNRSLQEIYLGENHLESTDAYNISNLLSYNTSLQLLDLSNNIIGDKGAQHLCQRLSGHVYAPHQPDSPSSPGDEKTGLRVLVMWNNCLTNSSGLHFCKLLEANNDMEILNVGHNDLTDSWLQGLREPLKNNSGLSRLGLQSTKITCAAAKDLALVFEHNKTLHRVDLRDNQLKVDGLQSMLESLKMNESMTQLDLDQNPTYLESEDLAQYQAALHSINEQLKLNLEKCPPNSYSTRLPLNVGLNSRKISLTCEIKIPQTVPKKTLSCGRLRSPAPSPTPSPIMSPIPSPEAYKIDCEQVDTNSNQNSTCEHIDNENNKNNNNNDSVECDDEVEQITSKMEQEDLDERQEELTEPIILEGSNQRPKLKTKEMSENEPGGGVLKPPVRNLPKKRKFDPSELEEDNCSPVTDKGNTRISATVLVSSIPASNEYNPVQGAPIDYSSYYPPSSASHGSVGPLSLQPPPVQISPPAPMPAAHHKTDVAPYTVAKETGPHCCIDLQDFVGHRVLARSKYNPQIYRPGTISNVLMNTGNQAGGVTVTLDRTSINEEPVSLLYGNVFVDSPLDVVSDICPSMSQLSQLSGRFSFAVKDNHPEVRYLSAIICQIYSNPLQVLVEIRMGDATFRRLVKRAHLRILQAPWAEELAHHAENHAEPLSYVTKVPVPLPAPASPLPTSHQNLVPCTPMMYRHSATSPLNNSNPPGPMPIPSVTTAPAILRVASPHAANLSSAASTLTVPVVQNNHQHAEADFRRKQFDEFVDSDDDLRKEDIMFPSEIDVKISETGSSKRSSVQSRGSSCCDQMNSGGSVTPSRSQTTTPHHYKKGDVVRTPSGIRKKFNGKQWRRLCSREGCNKESQRRGHCSRHLALKNSVTPSSGRESEEPSPIFTSQSNTPNPTPLPGPPASNTNGNGNNGNQVRASALRLNSRNFDAEETEAANIMVSLGTSKPATPEVTQVQQNAHSNFHQSRSPIGASTNLFVPIVSHSDQKPANRLLSPHNVSPTPKQFGNYNNQQNLIRPEIVRPHMLISKVPAQTTAMQNLSQRTHQQLPQQHAPQLPQQQQPTQQQVISENSHPTSTVNSTSTTAPNSNQTSVIRISPSPNVKNWTNEQQVALLNYTINEQNQGQPLLQKALTTQKQQLTLYAVPNKSNPEHSIICLVQQTDNKHNSDENHVTPKFQPVIVGPTHIVPVVSPETRVSEPNTATAAITYPWTNLVPILPAATANSVLVKPPTASQQNSIANNLTINKVANAEAHPPLAPPCKPERKNSLVEEKMDIETSAELDDDVFEPEPNSSKDDQVAGDKRRSQSLSALPSPVKGKDRIRRPMNAFMIFSKRHRALVHQRHPNQDNRTVSKILGEWWYALGTDEKTRYHELASEVKEAHFKAHPEWKWCSKDKRKSSSGKNDLSQPSTPKEPLSKEGEEGKEGPMIDLKCAENVNSDSESENETLIENKVFPQQRFSPVASNNGKTPGIGPSTLSKTSQIPTSEPHQQVQVSLLKSQAPSQPVGLDAKKEAVPQSPSSQNDNSTTCRPKPIKMSSLLLPHRLPSDSSSPTYSPFSPTNLPQPSPTPHKFPYSPQNPAGLSKFQPTGGAFLPTSPKVKTHMQAKSFGQQQQQQPHPQQQSGTVTYSVLYSLAAPTSAPSSTAQTVIVTKSLPSPAPAATQKHPQEAKQSKADPETNENGQPFVLAPTPAQLGKAPLQRRKASTASEGSLSNHGSSSGGLLPENQDKEPVPPSPSGSTGSMPISPACKKSFFKKNIEDGMDKVLETVNFEAKFSSLPQFKPHEGKSPSVIPNTSPRVFVQSYRKKSIAEEREESSQPATPHTSNMMLEPLPPPSSNPESANLMPSARLVGQTFFPPDFNPENPFREEDAVAASPRTPKTPRTASGPPNSASNESGDRGHRRVLEQRRLLVMELFNNHGFFPSTEATSNFQAEHADLFPTKGALQLKIREAVQPSIRIIRQLQELQPIQRRQLVAKTTLRAMQTKQVVQAALHLPDPRPLPALPRDHLY</sequence>
<dbReference type="FunFam" id="1.10.30.10:FF:000010">
    <property type="entry name" value="Capicua transcriptional repressor b"/>
    <property type="match status" value="1"/>
</dbReference>
<dbReference type="Pfam" id="PF16090">
    <property type="entry name" value="DUF4819"/>
    <property type="match status" value="1"/>
</dbReference>
<dbReference type="InterPro" id="IPR058606">
    <property type="entry name" value="HTH_Cic_C"/>
</dbReference>
<organism evidence="10 11">
    <name type="scientific">Cloeon dipterum</name>
    <dbReference type="NCBI Taxonomy" id="197152"/>
    <lineage>
        <taxon>Eukaryota</taxon>
        <taxon>Metazoa</taxon>
        <taxon>Ecdysozoa</taxon>
        <taxon>Arthropoda</taxon>
        <taxon>Hexapoda</taxon>
        <taxon>Insecta</taxon>
        <taxon>Pterygota</taxon>
        <taxon>Palaeoptera</taxon>
        <taxon>Ephemeroptera</taxon>
        <taxon>Pisciforma</taxon>
        <taxon>Baetidae</taxon>
        <taxon>Cloeon</taxon>
    </lineage>
</organism>
<feature type="compositionally biased region" description="Low complexity" evidence="8">
    <location>
        <begin position="1916"/>
        <end position="1931"/>
    </location>
</feature>
<feature type="DNA-binding region" description="HMG box" evidence="7">
    <location>
        <begin position="1531"/>
        <end position="1599"/>
    </location>
</feature>
<dbReference type="CDD" id="cd00116">
    <property type="entry name" value="LRR_RI"/>
    <property type="match status" value="1"/>
</dbReference>
<dbReference type="PANTHER" id="PTHR13059">
    <property type="entry name" value="HMG-BOX TRANSCRIPTION FACTOR BBX"/>
    <property type="match status" value="1"/>
</dbReference>
<keyword evidence="5" id="KW-0804">Transcription</keyword>
<feature type="compositionally biased region" description="Acidic residues" evidence="8">
    <location>
        <begin position="1488"/>
        <end position="1497"/>
    </location>
</feature>
<feature type="compositionally biased region" description="Basic and acidic residues" evidence="8">
    <location>
        <begin position="1502"/>
        <end position="1514"/>
    </location>
</feature>
<feature type="compositionally biased region" description="Low complexity" evidence="8">
    <location>
        <begin position="1254"/>
        <end position="1276"/>
    </location>
</feature>
<dbReference type="Gene3D" id="3.80.10.10">
    <property type="entry name" value="Ribonuclease Inhibitor"/>
    <property type="match status" value="1"/>
</dbReference>
<feature type="region of interest" description="Disordered" evidence="8">
    <location>
        <begin position="1603"/>
        <end position="1832"/>
    </location>
</feature>
<dbReference type="SUPFAM" id="SSF52047">
    <property type="entry name" value="RNI-like"/>
    <property type="match status" value="1"/>
</dbReference>
<feature type="region of interest" description="Disordered" evidence="8">
    <location>
        <begin position="517"/>
        <end position="541"/>
    </location>
</feature>
<feature type="region of interest" description="Disordered" evidence="8">
    <location>
        <begin position="1488"/>
        <end position="1532"/>
    </location>
</feature>
<dbReference type="PROSITE" id="PS50118">
    <property type="entry name" value="HMG_BOX_2"/>
    <property type="match status" value="1"/>
</dbReference>
<evidence type="ECO:0000256" key="8">
    <source>
        <dbReference type="SAM" id="MobiDB-lite"/>
    </source>
</evidence>
<dbReference type="Proteomes" id="UP000494165">
    <property type="component" value="Unassembled WGS sequence"/>
</dbReference>
<feature type="region of interest" description="Disordered" evidence="8">
    <location>
        <begin position="1064"/>
        <end position="1126"/>
    </location>
</feature>
<evidence type="ECO:0000256" key="6">
    <source>
        <dbReference type="ARBA" id="ARBA00023242"/>
    </source>
</evidence>
<dbReference type="PANTHER" id="PTHR13059:SF13">
    <property type="entry name" value="PROTEIN CAPICUA HOMOLOG"/>
    <property type="match status" value="1"/>
</dbReference>
<dbReference type="GO" id="GO:0000981">
    <property type="term" value="F:DNA-binding transcription factor activity, RNA polymerase II-specific"/>
    <property type="evidence" value="ECO:0007669"/>
    <property type="project" value="TreeGrafter"/>
</dbReference>
<dbReference type="InterPro" id="IPR052412">
    <property type="entry name" value="CC-Dev_Transcription_Reg"/>
</dbReference>
<dbReference type="InterPro" id="IPR032675">
    <property type="entry name" value="LRR_dom_sf"/>
</dbReference>
<feature type="compositionally biased region" description="Low complexity" evidence="8">
    <location>
        <begin position="2063"/>
        <end position="2072"/>
    </location>
</feature>
<evidence type="ECO:0000256" key="4">
    <source>
        <dbReference type="ARBA" id="ARBA00023125"/>
    </source>
</evidence>
<feature type="region of interest" description="Disordered" evidence="8">
    <location>
        <begin position="1249"/>
        <end position="1311"/>
    </location>
</feature>
<keyword evidence="11" id="KW-1185">Reference proteome</keyword>
<dbReference type="SUPFAM" id="SSF47095">
    <property type="entry name" value="HMG-box"/>
    <property type="match status" value="1"/>
</dbReference>
<dbReference type="EMBL" id="CADEPI010000002">
    <property type="protein sequence ID" value="CAB3360099.1"/>
    <property type="molecule type" value="Genomic_DNA"/>
</dbReference>
<keyword evidence="3" id="KW-0805">Transcription regulation</keyword>
<feature type="compositionally biased region" description="Polar residues" evidence="8">
    <location>
        <begin position="1666"/>
        <end position="1677"/>
    </location>
</feature>
<evidence type="ECO:0000256" key="2">
    <source>
        <dbReference type="ARBA" id="ARBA00022553"/>
    </source>
</evidence>
<evidence type="ECO:0000256" key="5">
    <source>
        <dbReference type="ARBA" id="ARBA00023163"/>
    </source>
</evidence>
<dbReference type="InterPro" id="IPR032147">
    <property type="entry name" value="Cic_dom"/>
</dbReference>
<dbReference type="Pfam" id="PF00505">
    <property type="entry name" value="HMG_box"/>
    <property type="match status" value="1"/>
</dbReference>
<feature type="compositionally biased region" description="Polar residues" evidence="8">
    <location>
        <begin position="1277"/>
        <end position="1311"/>
    </location>
</feature>
<dbReference type="GO" id="GO:0000977">
    <property type="term" value="F:RNA polymerase II transcription regulatory region sequence-specific DNA binding"/>
    <property type="evidence" value="ECO:0007669"/>
    <property type="project" value="TreeGrafter"/>
</dbReference>
<dbReference type="OrthoDB" id="10034042at2759"/>
<feature type="compositionally biased region" description="Polar residues" evidence="8">
    <location>
        <begin position="2089"/>
        <end position="2103"/>
    </location>
</feature>
<keyword evidence="6 7" id="KW-0539">Nucleus</keyword>
<dbReference type="Gene3D" id="1.10.30.10">
    <property type="entry name" value="High mobility group box domain"/>
    <property type="match status" value="1"/>
</dbReference>
<name>A0A8S1BSK8_9INSE</name>
<feature type="region of interest" description="Disordered" evidence="8">
    <location>
        <begin position="572"/>
        <end position="625"/>
    </location>
</feature>
<dbReference type="Pfam" id="PF25981">
    <property type="entry name" value="HTH_Cic_C"/>
    <property type="match status" value="1"/>
</dbReference>
<feature type="compositionally biased region" description="Polar residues" evidence="8">
    <location>
        <begin position="1610"/>
        <end position="1620"/>
    </location>
</feature>
<dbReference type="GO" id="GO:0005634">
    <property type="term" value="C:nucleus"/>
    <property type="evidence" value="ECO:0007669"/>
    <property type="project" value="UniProtKB-UniRule"/>
</dbReference>
<dbReference type="CDD" id="cd21990">
    <property type="entry name" value="HMG-box_CIC-like"/>
    <property type="match status" value="1"/>
</dbReference>
<evidence type="ECO:0000313" key="11">
    <source>
        <dbReference type="Proteomes" id="UP000494165"/>
    </source>
</evidence>
<feature type="compositionally biased region" description="Polar residues" evidence="8">
    <location>
        <begin position="1684"/>
        <end position="1712"/>
    </location>
</feature>
<gene>
    <name evidence="10" type="ORF">CLODIP_2_CD07988</name>
</gene>
<dbReference type="InterPro" id="IPR009071">
    <property type="entry name" value="HMG_box_dom"/>
</dbReference>
<feature type="region of interest" description="Disordered" evidence="8">
    <location>
        <begin position="1985"/>
        <end position="2109"/>
    </location>
</feature>
<reference evidence="10 11" key="1">
    <citation type="submission" date="2020-04" db="EMBL/GenBank/DDBJ databases">
        <authorList>
            <person name="Alioto T."/>
            <person name="Alioto T."/>
            <person name="Gomez Garrido J."/>
        </authorList>
    </citation>
    <scope>NUCLEOTIDE SEQUENCE [LARGE SCALE GENOMIC DNA]</scope>
</reference>
<evidence type="ECO:0000256" key="3">
    <source>
        <dbReference type="ARBA" id="ARBA00023015"/>
    </source>
</evidence>
<proteinExistence type="predicted"/>
<feature type="compositionally biased region" description="Low complexity" evidence="8">
    <location>
        <begin position="995"/>
        <end position="1008"/>
    </location>
</feature>
<dbReference type="InterPro" id="IPR058607">
    <property type="entry name" value="HMG-box_Cic-like"/>
</dbReference>
<evidence type="ECO:0000256" key="1">
    <source>
        <dbReference type="ARBA" id="ARBA00022491"/>
    </source>
</evidence>
<keyword evidence="1" id="KW-0678">Repressor</keyword>
<feature type="compositionally biased region" description="Polar residues" evidence="8">
    <location>
        <begin position="1009"/>
        <end position="1029"/>
    </location>
</feature>
<feature type="domain" description="HMG box" evidence="9">
    <location>
        <begin position="1531"/>
        <end position="1599"/>
    </location>
</feature>
<accession>A0A8S1BSK8</accession>
<dbReference type="InterPro" id="IPR036910">
    <property type="entry name" value="HMG_box_dom_sf"/>
</dbReference>
<feature type="compositionally biased region" description="Low complexity" evidence="8">
    <location>
        <begin position="1945"/>
        <end position="1955"/>
    </location>
</feature>
<evidence type="ECO:0000259" key="9">
    <source>
        <dbReference type="PROSITE" id="PS50118"/>
    </source>
</evidence>
<evidence type="ECO:0000313" key="10">
    <source>
        <dbReference type="EMBL" id="CAB3360099.1"/>
    </source>
</evidence>